<reference evidence="3 4" key="1">
    <citation type="submission" date="2018-09" db="EMBL/GenBank/DDBJ databases">
        <authorList>
            <person name="Tagini F."/>
        </authorList>
    </citation>
    <scope>NUCLEOTIDE SEQUENCE [LARGE SCALE GENOMIC DNA]</scope>
    <source>
        <strain evidence="3 4">MK136</strain>
    </source>
</reference>
<feature type="compositionally biased region" description="Basic residues" evidence="1">
    <location>
        <begin position="94"/>
        <end position="115"/>
    </location>
</feature>
<evidence type="ECO:0000313" key="4">
    <source>
        <dbReference type="Proteomes" id="UP000273307"/>
    </source>
</evidence>
<dbReference type="Pfam" id="PF00934">
    <property type="entry name" value="PE"/>
    <property type="match status" value="1"/>
</dbReference>
<evidence type="ECO:0000256" key="1">
    <source>
        <dbReference type="SAM" id="MobiDB-lite"/>
    </source>
</evidence>
<dbReference type="InterPro" id="IPR038332">
    <property type="entry name" value="PPE_sf"/>
</dbReference>
<organism evidence="3 4">
    <name type="scientific">Mycobacterium attenuatum</name>
    <dbReference type="NCBI Taxonomy" id="2341086"/>
    <lineage>
        <taxon>Bacteria</taxon>
        <taxon>Bacillati</taxon>
        <taxon>Actinomycetota</taxon>
        <taxon>Actinomycetes</taxon>
        <taxon>Mycobacteriales</taxon>
        <taxon>Mycobacteriaceae</taxon>
        <taxon>Mycobacterium</taxon>
    </lineage>
</organism>
<sequence length="204" mass="20276">MSSFLFAVPDELAAASSSLTSLRSSIREARVAAAGSTTSIIAAAEDEVSAAVARLFGGYAQQFQALGAQASLFHDQLVQALKGGGFLYGPLRPPARRRCKRPRLQPRACKTRSIRRSSSSRGGRCFGRAPMGRRAPGRPVVPVGGCGANAGGAITTSTGTGGDGGSGTGAGNTSGDGGAADLTVPPPALVTGAVVIGAPGANVP</sequence>
<evidence type="ECO:0000313" key="3">
    <source>
        <dbReference type="EMBL" id="VBA42997.1"/>
    </source>
</evidence>
<dbReference type="InterPro" id="IPR000084">
    <property type="entry name" value="PE-PGRS_N"/>
</dbReference>
<feature type="compositionally biased region" description="Gly residues" evidence="1">
    <location>
        <begin position="159"/>
        <end position="178"/>
    </location>
</feature>
<dbReference type="Gene3D" id="1.10.287.850">
    <property type="entry name" value="HP0062-like domain"/>
    <property type="match status" value="1"/>
</dbReference>
<dbReference type="AlphaFoldDB" id="A0A498QCB9"/>
<proteinExistence type="predicted"/>
<feature type="compositionally biased region" description="Low complexity" evidence="1">
    <location>
        <begin position="116"/>
        <end position="140"/>
    </location>
</feature>
<keyword evidence="4" id="KW-1185">Reference proteome</keyword>
<feature type="domain" description="PE" evidence="2">
    <location>
        <begin position="5"/>
        <end position="88"/>
    </location>
</feature>
<dbReference type="EC" id="3.1.1.3" evidence="3"/>
<evidence type="ECO:0000259" key="2">
    <source>
        <dbReference type="Pfam" id="PF00934"/>
    </source>
</evidence>
<dbReference type="EMBL" id="UPHP01000127">
    <property type="protein sequence ID" value="VBA42997.1"/>
    <property type="molecule type" value="Genomic_DNA"/>
</dbReference>
<feature type="region of interest" description="Disordered" evidence="1">
    <location>
        <begin position="156"/>
        <end position="183"/>
    </location>
</feature>
<dbReference type="SUPFAM" id="SSF140459">
    <property type="entry name" value="PE/PPE dimer-like"/>
    <property type="match status" value="1"/>
</dbReference>
<name>A0A498QCB9_9MYCO</name>
<accession>A0A498QCB9</accession>
<gene>
    <name evidence="3" type="primary">lipY_5</name>
    <name evidence="3" type="ORF">LAUMK136_04852</name>
</gene>
<feature type="region of interest" description="Disordered" evidence="1">
    <location>
        <begin position="92"/>
        <end position="140"/>
    </location>
</feature>
<keyword evidence="3" id="KW-0378">Hydrolase</keyword>
<dbReference type="RefSeq" id="WP_168990884.1">
    <property type="nucleotide sequence ID" value="NZ_UPHP01000127.1"/>
</dbReference>
<protein>
    <submittedName>
        <fullName evidence="3">Triacylglycerol lipase</fullName>
        <ecNumber evidence="3">3.1.1.3</ecNumber>
    </submittedName>
</protein>
<dbReference type="Proteomes" id="UP000273307">
    <property type="component" value="Unassembled WGS sequence"/>
</dbReference>
<dbReference type="GO" id="GO:0004806">
    <property type="term" value="F:triacylglycerol lipase activity"/>
    <property type="evidence" value="ECO:0007669"/>
    <property type="project" value="UniProtKB-EC"/>
</dbReference>